<feature type="transmembrane region" description="Helical" evidence="9">
    <location>
        <begin position="471"/>
        <end position="498"/>
    </location>
</feature>
<evidence type="ECO:0000256" key="5">
    <source>
        <dbReference type="ARBA" id="ARBA00022519"/>
    </source>
</evidence>
<dbReference type="NCBIfam" id="TIGR00915">
    <property type="entry name" value="2A0602"/>
    <property type="match status" value="1"/>
</dbReference>
<evidence type="ECO:0000256" key="8">
    <source>
        <dbReference type="ARBA" id="ARBA00023136"/>
    </source>
</evidence>
<dbReference type="InterPro" id="IPR004764">
    <property type="entry name" value="MdtF-like"/>
</dbReference>
<dbReference type="GO" id="GO:0009636">
    <property type="term" value="P:response to toxic substance"/>
    <property type="evidence" value="ECO:0007669"/>
    <property type="project" value="UniProtKB-ARBA"/>
</dbReference>
<keyword evidence="7 9" id="KW-1133">Transmembrane helix</keyword>
<dbReference type="Gene3D" id="3.30.70.1320">
    <property type="entry name" value="Multidrug efflux transporter AcrB pore domain like"/>
    <property type="match status" value="1"/>
</dbReference>
<feature type="transmembrane region" description="Helical" evidence="9">
    <location>
        <begin position="394"/>
        <end position="418"/>
    </location>
</feature>
<dbReference type="AlphaFoldDB" id="A0AAN2CAG9"/>
<evidence type="ECO:0000256" key="1">
    <source>
        <dbReference type="ARBA" id="ARBA00004429"/>
    </source>
</evidence>
<keyword evidence="11" id="KW-1185">Reference proteome</keyword>
<feature type="transmembrane region" description="Helical" evidence="9">
    <location>
        <begin position="367"/>
        <end position="388"/>
    </location>
</feature>
<evidence type="ECO:0000256" key="2">
    <source>
        <dbReference type="ARBA" id="ARBA00010942"/>
    </source>
</evidence>
<feature type="transmembrane region" description="Helical" evidence="9">
    <location>
        <begin position="535"/>
        <end position="555"/>
    </location>
</feature>
<reference evidence="10 11" key="1">
    <citation type="journal article" date="2022" name="ISME Commun">
        <title>Vulcanimicrobium alpinus gen. nov. sp. nov., the first cultivated representative of the candidate phylum 'Eremiobacterota', is a metabolically versatile aerobic anoxygenic phototroph.</title>
        <authorList>
            <person name="Yabe S."/>
            <person name="Muto K."/>
            <person name="Abe K."/>
            <person name="Yokota A."/>
            <person name="Staudigel H."/>
            <person name="Tebo B.M."/>
        </authorList>
    </citation>
    <scope>NUCLEOTIDE SEQUENCE [LARGE SCALE GENOMIC DNA]</scope>
    <source>
        <strain evidence="10 11">WC8-2</strain>
    </source>
</reference>
<dbReference type="SUPFAM" id="SSF82714">
    <property type="entry name" value="Multidrug efflux transporter AcrB TolC docking domain, DN and DC subdomains"/>
    <property type="match status" value="2"/>
</dbReference>
<keyword evidence="8 9" id="KW-0472">Membrane</keyword>
<keyword evidence="3" id="KW-0813">Transport</keyword>
<dbReference type="SUPFAM" id="SSF82866">
    <property type="entry name" value="Multidrug efflux transporter AcrB transmembrane domain"/>
    <property type="match status" value="2"/>
</dbReference>
<dbReference type="PANTHER" id="PTHR32063">
    <property type="match status" value="1"/>
</dbReference>
<feature type="transmembrane region" description="Helical" evidence="9">
    <location>
        <begin position="871"/>
        <end position="890"/>
    </location>
</feature>
<organism evidence="10 11">
    <name type="scientific">Vulcanimicrobium alpinum</name>
    <dbReference type="NCBI Taxonomy" id="3016050"/>
    <lineage>
        <taxon>Bacteria</taxon>
        <taxon>Bacillati</taxon>
        <taxon>Vulcanimicrobiota</taxon>
        <taxon>Vulcanimicrobiia</taxon>
        <taxon>Vulcanimicrobiales</taxon>
        <taxon>Vulcanimicrobiaceae</taxon>
        <taxon>Vulcanimicrobium</taxon>
    </lineage>
</organism>
<dbReference type="KEGG" id="vab:WPS_19180"/>
<feature type="transmembrane region" description="Helical" evidence="9">
    <location>
        <begin position="977"/>
        <end position="998"/>
    </location>
</feature>
<feature type="transmembrane region" description="Helical" evidence="9">
    <location>
        <begin position="1004"/>
        <end position="1029"/>
    </location>
</feature>
<feature type="transmembrane region" description="Helical" evidence="9">
    <location>
        <begin position="439"/>
        <end position="459"/>
    </location>
</feature>
<dbReference type="InterPro" id="IPR027463">
    <property type="entry name" value="AcrB_DN_DC_subdom"/>
</dbReference>
<evidence type="ECO:0000313" key="11">
    <source>
        <dbReference type="Proteomes" id="UP001317532"/>
    </source>
</evidence>
<evidence type="ECO:0000256" key="9">
    <source>
        <dbReference type="SAM" id="Phobius"/>
    </source>
</evidence>
<dbReference type="FunFam" id="1.20.1640.10:FF:000001">
    <property type="entry name" value="Efflux pump membrane transporter"/>
    <property type="match status" value="1"/>
</dbReference>
<dbReference type="PANTHER" id="PTHR32063:SF11">
    <property type="entry name" value="CATION OR DRUG EFFLUX SYSTEM PROTEIN"/>
    <property type="match status" value="1"/>
</dbReference>
<keyword evidence="6 9" id="KW-0812">Transmembrane</keyword>
<dbReference type="Pfam" id="PF00873">
    <property type="entry name" value="ACR_tran"/>
    <property type="match status" value="1"/>
</dbReference>
<dbReference type="RefSeq" id="WP_317994292.1">
    <property type="nucleotide sequence ID" value="NZ_AP025523.1"/>
</dbReference>
<dbReference type="Gene3D" id="3.30.70.1440">
    <property type="entry name" value="Multidrug efflux transporter AcrB pore domain"/>
    <property type="match status" value="1"/>
</dbReference>
<keyword evidence="5" id="KW-0997">Cell inner membrane</keyword>
<evidence type="ECO:0000256" key="4">
    <source>
        <dbReference type="ARBA" id="ARBA00022475"/>
    </source>
</evidence>
<keyword evidence="4" id="KW-1003">Cell membrane</keyword>
<dbReference type="EMBL" id="AP025523">
    <property type="protein sequence ID" value="BDE06642.1"/>
    <property type="molecule type" value="Genomic_DNA"/>
</dbReference>
<evidence type="ECO:0000256" key="6">
    <source>
        <dbReference type="ARBA" id="ARBA00022692"/>
    </source>
</evidence>
<dbReference type="GO" id="GO:0015562">
    <property type="term" value="F:efflux transmembrane transporter activity"/>
    <property type="evidence" value="ECO:0007669"/>
    <property type="project" value="InterPro"/>
</dbReference>
<dbReference type="Gene3D" id="1.20.1640.10">
    <property type="entry name" value="Multidrug efflux transporter AcrB transmembrane domain"/>
    <property type="match status" value="2"/>
</dbReference>
<protein>
    <submittedName>
        <fullName evidence="10">Multidrug efflux RND transporter permease subunit</fullName>
    </submittedName>
</protein>
<gene>
    <name evidence="10" type="ORF">WPS_19180</name>
</gene>
<sequence length="1082" mass="115219">MIDFFLHRPVFASVCALFIILAGLISIPTLPVAQFPQVAPPVVTVSSTYIGANAQAAESSVTTPLEEAVNGVDGLRYISSTTTNDGTSTIVCTFFLDRNIDAAANDLQNQVDNTIGRLPAEVRATGVTVTKNNGSFVLGMGLGSRDPRYDRIFLSNYASLTIVDVLKRVRGVNDVRIFGERRYAMRLWLDPTRLNLSRVTAGDVVSALQTQNVQIAAGAIGAAPIRSDQPYQVSIRALGRLHSGDDFGNLILRSNPDGGFVRLRDVGRVELGAESYAQDLRLLGADAVGIGILTLPSANALQVERDVLAAMQRLSARFPHGVYYKTGFDAAPFVADSIGEVLKTLLISVVLVVIVVFLFLRNWRTTLVPAITIPVSLIGTFALMKALGFSINTLTLFGITLATGLVVDDAIVVIENIARFIHDKGMPPLAGAAAAMKEITGAVVASSLVLLAVFVPVAFFAGTTGQLYKQFALTIACSITISLFSALTLTPALSALLIEREERRHGAFFRAVNRLLAATRSGYHAIVPRLLRMRAVVLALFALGLAATYFAYAAIPTGFLPDEDVGYFYITVQLPEGASLAQTERVTRRIEGILAGIPEIAVTFEPNGTQFGTNASNRAMMFVSLKPWAERKGAGKSADGIMRRVRPQLGAIADATVLAFNPPTIRGIGNLAGFQFELQDAANAGIPALTGAARGLIANARRDPVLRNVSTTFRDDAPQLVVEIDRAKVASLGIPIADVFAAMQVYLGSQHVNDFDFLNRSFRVYVQADTKFRDRLNALDRIYVRANGAAPQLAATIPLGSLVRTHVARTAPIITHYNLLRSIEINGIPAPGYGSGQALGTMTALASTIPAGMAYEWTGISLEQIEFGSQALVIFGLGLLCVFLVLAANYENYWDPAIILVSVPLAILGAILALDARGLPSDLYAQVGYLMLIALASKNAILIVEFANQRRRAGLGAAEAVAEAAQTRLRPILMTSLAFILATVPLVVASGAGAASRISLGTAVFGGMILSTVLNLFVVPVVYVALAALRDRLARRSRAPAAAVSGHAPGAVPVSMVRTADGELLLHFADGSEPVRLSLPEP</sequence>
<dbReference type="GO" id="GO:0042910">
    <property type="term" value="F:xenobiotic transmembrane transporter activity"/>
    <property type="evidence" value="ECO:0007669"/>
    <property type="project" value="TreeGrafter"/>
</dbReference>
<accession>A0AAN2CAG9</accession>
<dbReference type="SUPFAM" id="SSF82693">
    <property type="entry name" value="Multidrug efflux transporter AcrB pore domain, PN1, PN2, PC1 and PC2 subdomains"/>
    <property type="match status" value="4"/>
</dbReference>
<evidence type="ECO:0000313" key="10">
    <source>
        <dbReference type="EMBL" id="BDE06642.1"/>
    </source>
</evidence>
<comment type="similarity">
    <text evidence="2">Belongs to the resistance-nodulation-cell division (RND) (TC 2.A.6) family.</text>
</comment>
<feature type="transmembrane region" description="Helical" evidence="9">
    <location>
        <begin position="926"/>
        <end position="944"/>
    </location>
</feature>
<feature type="transmembrane region" description="Helical" evidence="9">
    <location>
        <begin position="897"/>
        <end position="914"/>
    </location>
</feature>
<evidence type="ECO:0000256" key="7">
    <source>
        <dbReference type="ARBA" id="ARBA00022989"/>
    </source>
</evidence>
<comment type="subcellular location">
    <subcellularLocation>
        <location evidence="1">Cell inner membrane</location>
        <topology evidence="1">Multi-pass membrane protein</topology>
    </subcellularLocation>
</comment>
<dbReference type="PRINTS" id="PR00702">
    <property type="entry name" value="ACRIFLAVINRP"/>
</dbReference>
<name>A0AAN2CAG9_UNVUL</name>
<dbReference type="Gene3D" id="3.30.2090.10">
    <property type="entry name" value="Multidrug efflux transporter AcrB TolC docking domain, DN and DC subdomains"/>
    <property type="match status" value="2"/>
</dbReference>
<feature type="transmembrane region" description="Helical" evidence="9">
    <location>
        <begin position="341"/>
        <end position="360"/>
    </location>
</feature>
<dbReference type="GO" id="GO:0005886">
    <property type="term" value="C:plasma membrane"/>
    <property type="evidence" value="ECO:0007669"/>
    <property type="project" value="UniProtKB-SubCell"/>
</dbReference>
<dbReference type="Gene3D" id="3.30.70.1430">
    <property type="entry name" value="Multidrug efflux transporter AcrB pore domain"/>
    <property type="match status" value="2"/>
</dbReference>
<dbReference type="Proteomes" id="UP001317532">
    <property type="component" value="Chromosome"/>
</dbReference>
<evidence type="ECO:0000256" key="3">
    <source>
        <dbReference type="ARBA" id="ARBA00022448"/>
    </source>
</evidence>
<proteinExistence type="inferred from homology"/>
<dbReference type="InterPro" id="IPR001036">
    <property type="entry name" value="Acrflvin-R"/>
</dbReference>